<reference evidence="2" key="1">
    <citation type="submission" date="2011-12" db="EMBL/GenBank/DDBJ databases">
        <title>Complete sequence of Clostridium clariflavum DSM 19732.</title>
        <authorList>
            <consortium name="US DOE Joint Genome Institute"/>
            <person name="Lucas S."/>
            <person name="Han J."/>
            <person name="Lapidus A."/>
            <person name="Cheng J.-F."/>
            <person name="Goodwin L."/>
            <person name="Pitluck S."/>
            <person name="Peters L."/>
            <person name="Teshima H."/>
            <person name="Detter J.C."/>
            <person name="Han C."/>
            <person name="Tapia R."/>
            <person name="Land M."/>
            <person name="Hauser L."/>
            <person name="Kyrpides N."/>
            <person name="Ivanova N."/>
            <person name="Pagani I."/>
            <person name="Kitzmiller T."/>
            <person name="Lynd L."/>
            <person name="Izquierdo J."/>
            <person name="Woyke T."/>
        </authorList>
    </citation>
    <scope>NUCLEOTIDE SEQUENCE [LARGE SCALE GENOMIC DNA]</scope>
    <source>
        <strain evidence="2">DSM 19732 / NBRC 101661 / EBR45</strain>
    </source>
</reference>
<dbReference type="OrthoDB" id="9783078at2"/>
<keyword evidence="2" id="KW-1185">Reference proteome</keyword>
<proteinExistence type="predicted"/>
<gene>
    <name evidence="1" type="ordered locus">Clocl_3483</name>
</gene>
<accession>G8LYH7</accession>
<dbReference type="RefSeq" id="WP_014256494.1">
    <property type="nucleotide sequence ID" value="NC_016627.1"/>
</dbReference>
<dbReference type="KEGG" id="ccl:Clocl_3483"/>
<dbReference type="EMBL" id="CP003065">
    <property type="protein sequence ID" value="AEV69965.1"/>
    <property type="molecule type" value="Genomic_DNA"/>
</dbReference>
<dbReference type="PANTHER" id="PTHR38075:SF1">
    <property type="entry name" value="DUF4139 DOMAIN-CONTAINING PROTEIN"/>
    <property type="match status" value="1"/>
</dbReference>
<evidence type="ECO:0008006" key="3">
    <source>
        <dbReference type="Google" id="ProtNLM"/>
    </source>
</evidence>
<evidence type="ECO:0000313" key="2">
    <source>
        <dbReference type="Proteomes" id="UP000005435"/>
    </source>
</evidence>
<dbReference type="eggNOG" id="COG5316">
    <property type="taxonomic scope" value="Bacteria"/>
</dbReference>
<reference evidence="1 2" key="2">
    <citation type="journal article" date="2012" name="Stand. Genomic Sci.">
        <title>Complete Genome Sequence of Clostridium clariflavum DSM 19732.</title>
        <authorList>
            <person name="Izquierdo J.A."/>
            <person name="Goodwin L."/>
            <person name="Davenport K.W."/>
            <person name="Teshima H."/>
            <person name="Bruce D."/>
            <person name="Detter C."/>
            <person name="Tapia R."/>
            <person name="Han S."/>
            <person name="Land M."/>
            <person name="Hauser L."/>
            <person name="Jeffries C.D."/>
            <person name="Han J."/>
            <person name="Pitluck S."/>
            <person name="Nolan M."/>
            <person name="Chen A."/>
            <person name="Huntemann M."/>
            <person name="Mavromatis K."/>
            <person name="Mikhailova N."/>
            <person name="Liolios K."/>
            <person name="Woyke T."/>
            <person name="Lynd L.R."/>
        </authorList>
    </citation>
    <scope>NUCLEOTIDE SEQUENCE [LARGE SCALE GENOMIC DNA]</scope>
    <source>
        <strain evidence="2">DSM 19732 / NBRC 101661 / EBR45</strain>
    </source>
</reference>
<sequence length="435" mass="49811">MKKITTAADTKEISLTIYNGGFGAVKETRTVNLTCKETELVFADVAQKIETDSLLVEGLNVLEFNYDYDLVDRKKLLNKYIDKEVFLKDRETGERKSCRLLSVEPSGRCVLEDNSTKEIYIDTQAEIILPSLPSGLIVKPALVWKIGKSTSGDVKVSYLSKGFNWSANYVVEILEKTLNIAGWAEIENQSGATFENAKIKLIAGDVNRVEDDDKYVLSKRVYLCEESEAPKVEEKAFFDYHMYTLASPSTLKNNQTKQINILNGLGIPYKKYYKLDRKSKKANVIIEFSNKKECGLGRPLPKGIIKLYKADEADNSLEFIGEDRIEHTPKDEDIILNIGNAFDISFISKEIERKKINGFEHFKYQYIIKNHKTETAEVHFEHYIWGIWEMVKTTHDYSKKSSNIVEFTVNVPADNEITVELEYKVDHRKEFIVKS</sequence>
<dbReference type="PANTHER" id="PTHR38075">
    <property type="entry name" value="DUF4139 DOMAIN-CONTAINING PROTEIN"/>
    <property type="match status" value="1"/>
</dbReference>
<dbReference type="Proteomes" id="UP000005435">
    <property type="component" value="Chromosome"/>
</dbReference>
<organism evidence="1 2">
    <name type="scientific">Acetivibrio clariflavus (strain DSM 19732 / NBRC 101661 / EBR45)</name>
    <name type="common">Clostridium clariflavum</name>
    <dbReference type="NCBI Taxonomy" id="720554"/>
    <lineage>
        <taxon>Bacteria</taxon>
        <taxon>Bacillati</taxon>
        <taxon>Bacillota</taxon>
        <taxon>Clostridia</taxon>
        <taxon>Eubacteriales</taxon>
        <taxon>Oscillospiraceae</taxon>
        <taxon>Acetivibrio</taxon>
    </lineage>
</organism>
<evidence type="ECO:0000313" key="1">
    <source>
        <dbReference type="EMBL" id="AEV69965.1"/>
    </source>
</evidence>
<dbReference type="HOGENOM" id="CLU_039933_0_0_9"/>
<name>G8LYH7_ACECE</name>
<protein>
    <recommendedName>
        <fullName evidence="3">DUF4139 domain-containing protein</fullName>
    </recommendedName>
</protein>
<dbReference type="AlphaFoldDB" id="G8LYH7"/>
<dbReference type="STRING" id="720554.Clocl_3483"/>